<proteinExistence type="predicted"/>
<evidence type="ECO:0000313" key="2">
    <source>
        <dbReference type="Proteomes" id="UP000176998"/>
    </source>
</evidence>
<comment type="caution">
    <text evidence="1">The sequence shown here is derived from an EMBL/GenBank/DDBJ whole genome shotgun (WGS) entry which is preliminary data.</text>
</comment>
<reference evidence="1 2" key="1">
    <citation type="submission" date="2016-09" db="EMBL/GenBank/DDBJ databases">
        <authorList>
            <person name="Capua I."/>
            <person name="De Benedictis P."/>
            <person name="Joannis T."/>
            <person name="Lombin L.H."/>
            <person name="Cattoli G."/>
        </authorList>
    </citation>
    <scope>NUCLEOTIDE SEQUENCE [LARGE SCALE GENOMIC DNA]</scope>
    <source>
        <strain evidence="1 2">IMI 309357</strain>
    </source>
</reference>
<name>A0A1G4AW51_9PEZI</name>
<dbReference type="AlphaFoldDB" id="A0A1G4AW51"/>
<accession>A0A1G4AW51</accession>
<sequence>MTEVINRPATTPAAVVGERAEASLVALVVSGPARQAYSLRRWLGQGDADDPWTPGGVFKTGGGEVAAAAAAAAPGKHPGMCDAGM</sequence>
<dbReference type="RefSeq" id="XP_022470554.1">
    <property type="nucleotide sequence ID" value="XM_022622964.1"/>
</dbReference>
<protein>
    <submittedName>
        <fullName evidence="1">Uncharacterized protein</fullName>
    </submittedName>
</protein>
<dbReference type="Proteomes" id="UP000176998">
    <property type="component" value="Unassembled WGS sequence"/>
</dbReference>
<evidence type="ECO:0000313" key="1">
    <source>
        <dbReference type="EMBL" id="OHE93389.1"/>
    </source>
</evidence>
<dbReference type="GeneID" id="34564474"/>
<keyword evidence="2" id="KW-1185">Reference proteome</keyword>
<organism evidence="1 2">
    <name type="scientific">Colletotrichum orchidophilum</name>
    <dbReference type="NCBI Taxonomy" id="1209926"/>
    <lineage>
        <taxon>Eukaryota</taxon>
        <taxon>Fungi</taxon>
        <taxon>Dikarya</taxon>
        <taxon>Ascomycota</taxon>
        <taxon>Pezizomycotina</taxon>
        <taxon>Sordariomycetes</taxon>
        <taxon>Hypocreomycetidae</taxon>
        <taxon>Glomerellales</taxon>
        <taxon>Glomerellaceae</taxon>
        <taxon>Colletotrichum</taxon>
    </lineage>
</organism>
<gene>
    <name evidence="1" type="ORF">CORC01_11339</name>
</gene>
<dbReference type="EMBL" id="MJBS01000121">
    <property type="protein sequence ID" value="OHE93389.1"/>
    <property type="molecule type" value="Genomic_DNA"/>
</dbReference>